<dbReference type="Gene3D" id="3.30.200.20">
    <property type="entry name" value="Phosphorylase Kinase, domain 1"/>
    <property type="match status" value="1"/>
</dbReference>
<dbReference type="InterPro" id="IPR011009">
    <property type="entry name" value="Kinase-like_dom_sf"/>
</dbReference>
<keyword evidence="4" id="KW-1185">Reference proteome</keyword>
<dbReference type="OrthoDB" id="5291879at2"/>
<reference evidence="3" key="1">
    <citation type="submission" date="2016-02" db="EMBL/GenBank/DDBJ databases">
        <title>Halorhodospira halochloris DSM-1059 complete genome, version 2.</title>
        <authorList>
            <person name="Tsukatani Y."/>
        </authorList>
    </citation>
    <scope>NUCLEOTIDE SEQUENCE</scope>
    <source>
        <strain evidence="3">DSM 1059</strain>
    </source>
</reference>
<name>A0A0X8X747_HALHR</name>
<protein>
    <submittedName>
        <fullName evidence="3">Ribulosamine/erythrulosamine 3-kinase</fullName>
    </submittedName>
</protein>
<gene>
    <name evidence="3" type="ORF">HH1059_01760</name>
</gene>
<dbReference type="PANTHER" id="PTHR12149:SF8">
    <property type="entry name" value="PROTEIN-RIBULOSAMINE 3-KINASE"/>
    <property type="match status" value="1"/>
</dbReference>
<dbReference type="GO" id="GO:0016301">
    <property type="term" value="F:kinase activity"/>
    <property type="evidence" value="ECO:0007669"/>
    <property type="project" value="UniProtKB-UniRule"/>
</dbReference>
<dbReference type="EMBL" id="AP017372">
    <property type="protein sequence ID" value="BAU56850.1"/>
    <property type="molecule type" value="Genomic_DNA"/>
</dbReference>
<proteinExistence type="inferred from homology"/>
<evidence type="ECO:0000313" key="3">
    <source>
        <dbReference type="EMBL" id="BAU56850.1"/>
    </source>
</evidence>
<comment type="similarity">
    <text evidence="1 2">Belongs to the fructosamine kinase family.</text>
</comment>
<keyword evidence="2" id="KW-0808">Transferase</keyword>
<dbReference type="Proteomes" id="UP000218890">
    <property type="component" value="Chromosome"/>
</dbReference>
<dbReference type="PANTHER" id="PTHR12149">
    <property type="entry name" value="FRUCTOSAMINE 3 KINASE-RELATED PROTEIN"/>
    <property type="match status" value="1"/>
</dbReference>
<keyword evidence="2" id="KW-0418">Kinase</keyword>
<dbReference type="PROSITE" id="PS51257">
    <property type="entry name" value="PROKAR_LIPOPROTEIN"/>
    <property type="match status" value="1"/>
</dbReference>
<dbReference type="InterPro" id="IPR016477">
    <property type="entry name" value="Fructo-/Ketosamine-3-kinase"/>
</dbReference>
<evidence type="ECO:0000256" key="1">
    <source>
        <dbReference type="ARBA" id="ARBA00009460"/>
    </source>
</evidence>
<evidence type="ECO:0000313" key="4">
    <source>
        <dbReference type="Proteomes" id="UP000218890"/>
    </source>
</evidence>
<evidence type="ECO:0000256" key="2">
    <source>
        <dbReference type="PIRNR" id="PIRNR006221"/>
    </source>
</evidence>
<dbReference type="AlphaFoldDB" id="A0A0X8X747"/>
<dbReference type="Gene3D" id="3.90.1200.10">
    <property type="match status" value="1"/>
</dbReference>
<dbReference type="PIRSF" id="PIRSF006221">
    <property type="entry name" value="Ketosamine-3-kinase"/>
    <property type="match status" value="1"/>
</dbReference>
<dbReference type="RefSeq" id="WP_096407235.1">
    <property type="nucleotide sequence ID" value="NZ_AP017372.2"/>
</dbReference>
<dbReference type="KEGG" id="hhk:HH1059_01760"/>
<accession>A0A0X8X747</accession>
<organism evidence="3 4">
    <name type="scientific">Halorhodospira halochloris</name>
    <name type="common">Ectothiorhodospira halochloris</name>
    <dbReference type="NCBI Taxonomy" id="1052"/>
    <lineage>
        <taxon>Bacteria</taxon>
        <taxon>Pseudomonadati</taxon>
        <taxon>Pseudomonadota</taxon>
        <taxon>Gammaproteobacteria</taxon>
        <taxon>Chromatiales</taxon>
        <taxon>Ectothiorhodospiraceae</taxon>
        <taxon>Halorhodospira</taxon>
    </lineage>
</organism>
<sequence length="297" mass="32678">MKLDQAIANAISTATGEPFSPSSSTQAGGGCINNAIILSDKQRSYFVKLNSGNAAEQMFASEAQALRELAEPRAIVVPRPITYGSHGNQAFLVIEHLDLGGRGSKEGYRLMGEQLAALHAAQGKAYGWHSDNFIGSTPQPNAWLSDWAEFFRTHRLEHQLNLAERRGAGSKLIDSGRKLAENLDDLLSNHTPAPSLLHGDLWGGNADFTRSGSPAIYDPATYYGDRETDLAMAELFGGFPASFHEGYESAWPLQSGYTVRRELYQLYHVLNHYNLFGGMYRNQARRQIDSLLAHLGH</sequence>
<dbReference type="Pfam" id="PF03881">
    <property type="entry name" value="Fructosamin_kin"/>
    <property type="match status" value="1"/>
</dbReference>
<dbReference type="SUPFAM" id="SSF56112">
    <property type="entry name" value="Protein kinase-like (PK-like)"/>
    <property type="match status" value="1"/>
</dbReference>